<dbReference type="InterPro" id="IPR004898">
    <property type="entry name" value="Pectate_lyase_PlyH/PlyE-like"/>
</dbReference>
<protein>
    <recommendedName>
        <fullName evidence="10">Pectate lyase</fullName>
        <ecNumber evidence="10">4.2.2.2</ecNumber>
    </recommendedName>
</protein>
<evidence type="ECO:0000256" key="6">
    <source>
        <dbReference type="ARBA" id="ARBA00022729"/>
    </source>
</evidence>
<dbReference type="EMBL" id="CP151264">
    <property type="protein sequence ID" value="WZH48302.1"/>
    <property type="molecule type" value="Genomic_DNA"/>
</dbReference>
<name>A0ABZ2X7T1_9HYPO</name>
<evidence type="ECO:0000313" key="13">
    <source>
        <dbReference type="EMBL" id="WZH48302.1"/>
    </source>
</evidence>
<feature type="region of interest" description="Disordered" evidence="11">
    <location>
        <begin position="20"/>
        <end position="47"/>
    </location>
</feature>
<keyword evidence="14" id="KW-1185">Reference proteome</keyword>
<evidence type="ECO:0000256" key="4">
    <source>
        <dbReference type="ARBA" id="ARBA00006463"/>
    </source>
</evidence>
<feature type="compositionally biased region" description="Basic and acidic residues" evidence="11">
    <location>
        <begin position="21"/>
        <end position="32"/>
    </location>
</feature>
<dbReference type="PANTHER" id="PTHR33407:SF9">
    <property type="entry name" value="PECTATE LYASE F-RELATED"/>
    <property type="match status" value="1"/>
</dbReference>
<dbReference type="Gene3D" id="2.160.20.10">
    <property type="entry name" value="Single-stranded right-handed beta-helix, Pectin lyase-like"/>
    <property type="match status" value="2"/>
</dbReference>
<evidence type="ECO:0000256" key="1">
    <source>
        <dbReference type="ARBA" id="ARBA00000695"/>
    </source>
</evidence>
<dbReference type="InterPro" id="IPR011050">
    <property type="entry name" value="Pectin_lyase_fold/virulence"/>
</dbReference>
<dbReference type="GO" id="GO:0016829">
    <property type="term" value="F:lyase activity"/>
    <property type="evidence" value="ECO:0007669"/>
    <property type="project" value="UniProtKB-KW"/>
</dbReference>
<proteinExistence type="inferred from homology"/>
<feature type="chain" id="PRO_5047157306" description="Pectate lyase" evidence="12">
    <location>
        <begin position="16"/>
        <end position="252"/>
    </location>
</feature>
<comment type="catalytic activity">
    <reaction evidence="1 10">
        <text>Eliminative cleavage of (1-&gt;4)-alpha-D-galacturonan to give oligosaccharides with 4-deoxy-alpha-D-galact-4-enuronosyl groups at their non-reducing ends.</text>
        <dbReference type="EC" id="4.2.2.2"/>
    </reaction>
</comment>
<comment type="function">
    <text evidence="9 10">Pectinolytic enzyme consist of four classes of enzymes: pectin lyase, polygalacturonase, pectin methylesterase and rhamnogalacturonase. Among pectinolytic enzymes, pectin lyase is the most important in depolymerization of pectin, since it cleaves internal glycosidic bonds of highly methylated pectins. Favors pectate, the anion, over pectin, the methyl ester.</text>
</comment>
<evidence type="ECO:0000256" key="5">
    <source>
        <dbReference type="ARBA" id="ARBA00022525"/>
    </source>
</evidence>
<evidence type="ECO:0000256" key="3">
    <source>
        <dbReference type="ARBA" id="ARBA00004613"/>
    </source>
</evidence>
<evidence type="ECO:0000256" key="10">
    <source>
        <dbReference type="RuleBase" id="RU367009"/>
    </source>
</evidence>
<organism evidence="13 14">
    <name type="scientific">Fusarium acuminatum</name>
    <dbReference type="NCBI Taxonomy" id="5515"/>
    <lineage>
        <taxon>Eukaryota</taxon>
        <taxon>Fungi</taxon>
        <taxon>Dikarya</taxon>
        <taxon>Ascomycota</taxon>
        <taxon>Pezizomycotina</taxon>
        <taxon>Sordariomycetes</taxon>
        <taxon>Hypocreomycetidae</taxon>
        <taxon>Hypocreales</taxon>
        <taxon>Nectriaceae</taxon>
        <taxon>Fusarium</taxon>
        <taxon>Fusarium tricinctum species complex</taxon>
    </lineage>
</organism>
<dbReference type="PANTHER" id="PTHR33407">
    <property type="entry name" value="PECTATE LYASE F-RELATED"/>
    <property type="match status" value="1"/>
</dbReference>
<keyword evidence="5 10" id="KW-0964">Secreted</keyword>
<dbReference type="InterPro" id="IPR012334">
    <property type="entry name" value="Pectin_lyas_fold"/>
</dbReference>
<evidence type="ECO:0000256" key="9">
    <source>
        <dbReference type="ARBA" id="ARBA00025679"/>
    </source>
</evidence>
<evidence type="ECO:0000256" key="7">
    <source>
        <dbReference type="ARBA" id="ARBA00022837"/>
    </source>
</evidence>
<keyword evidence="6 12" id="KW-0732">Signal</keyword>
<dbReference type="SUPFAM" id="SSF51126">
    <property type="entry name" value="Pectin lyase-like"/>
    <property type="match status" value="1"/>
</dbReference>
<evidence type="ECO:0000256" key="2">
    <source>
        <dbReference type="ARBA" id="ARBA00001913"/>
    </source>
</evidence>
<feature type="signal peptide" evidence="12">
    <location>
        <begin position="1"/>
        <end position="15"/>
    </location>
</feature>
<evidence type="ECO:0000256" key="11">
    <source>
        <dbReference type="SAM" id="MobiDB-lite"/>
    </source>
</evidence>
<evidence type="ECO:0000256" key="8">
    <source>
        <dbReference type="ARBA" id="ARBA00023239"/>
    </source>
</evidence>
<keyword evidence="8 10" id="KW-0456">Lyase</keyword>
<keyword evidence="7 10" id="KW-0106">Calcium</keyword>
<dbReference type="Proteomes" id="UP001489902">
    <property type="component" value="Chromosome 5"/>
</dbReference>
<comment type="similarity">
    <text evidence="4 10">Belongs to the polysaccharide lyase 3 family.</text>
</comment>
<dbReference type="Pfam" id="PF03211">
    <property type="entry name" value="Pectate_lyase"/>
    <property type="match status" value="1"/>
</dbReference>
<sequence>MKASLLLSLLPIAQGAVIDTRQSKTGDGKQGEGDATQADLSQRPPPRFPFPITKFPVAKETVVLKNAKYILPGEVFDGKMKRYERPEGSCNEQAEGTDADTVFNLMPGATIRNIFQDNSLGGKYNITGFYAEGFGTFYQSCGNCLNQAKRNVTIQNVIAVDGLRMGIINPNFGDEFRLKNAQIDNVTSIVDKEIGNNVQTVPYYVGNGPDEKYALYNETRDNITKYKGKAASVYEPEDPYEWLEEFWPEGFN</sequence>
<evidence type="ECO:0000256" key="12">
    <source>
        <dbReference type="SAM" id="SignalP"/>
    </source>
</evidence>
<dbReference type="EC" id="4.2.2.2" evidence="10"/>
<accession>A0ABZ2X7T1</accession>
<comment type="cofactor">
    <cofactor evidence="2 10">
        <name>Ca(2+)</name>
        <dbReference type="ChEBI" id="CHEBI:29108"/>
    </cofactor>
</comment>
<gene>
    <name evidence="13" type="ORF">QYS62_009476</name>
</gene>
<reference evidence="13 14" key="1">
    <citation type="submission" date="2024-04" db="EMBL/GenBank/DDBJ databases">
        <title>Complete genome sequence of Fusarium acuminatum.</title>
        <authorList>
            <person name="Lan B."/>
        </authorList>
    </citation>
    <scope>NUCLEOTIDE SEQUENCE [LARGE SCALE GENOMIC DNA]</scope>
    <source>
        <strain evidence="13">1A</strain>
    </source>
</reference>
<evidence type="ECO:0000313" key="14">
    <source>
        <dbReference type="Proteomes" id="UP001489902"/>
    </source>
</evidence>
<comment type="subcellular location">
    <subcellularLocation>
        <location evidence="3 10">Secreted</location>
    </subcellularLocation>
</comment>